<evidence type="ECO:0000313" key="3">
    <source>
        <dbReference type="Proteomes" id="UP000232149"/>
    </source>
</evidence>
<organism evidence="1 4">
    <name type="scientific">Leptospira adleri</name>
    <dbReference type="NCBI Taxonomy" id="2023186"/>
    <lineage>
        <taxon>Bacteria</taxon>
        <taxon>Pseudomonadati</taxon>
        <taxon>Spirochaetota</taxon>
        <taxon>Spirochaetia</taxon>
        <taxon>Leptospirales</taxon>
        <taxon>Leptospiraceae</taxon>
        <taxon>Leptospira</taxon>
    </lineage>
</organism>
<accession>A0A2M9YLB1</accession>
<protein>
    <submittedName>
        <fullName evidence="1">Polyketide cyclase</fullName>
    </submittedName>
</protein>
<name>A0A2M9YLB1_9LEPT</name>
<evidence type="ECO:0000313" key="1">
    <source>
        <dbReference type="EMBL" id="PJZ52343.1"/>
    </source>
</evidence>
<gene>
    <name evidence="2" type="ORF">CH376_02725</name>
    <name evidence="1" type="ORF">CH380_15705</name>
</gene>
<evidence type="ECO:0000313" key="2">
    <source>
        <dbReference type="EMBL" id="PJZ63550.1"/>
    </source>
</evidence>
<dbReference type="InterPro" id="IPR019587">
    <property type="entry name" value="Polyketide_cyclase/dehydratase"/>
</dbReference>
<dbReference type="RefSeq" id="WP_100786699.1">
    <property type="nucleotide sequence ID" value="NZ_NPDU01000004.1"/>
</dbReference>
<dbReference type="InterPro" id="IPR023393">
    <property type="entry name" value="START-like_dom_sf"/>
</dbReference>
<dbReference type="AlphaFoldDB" id="A0A2M9YLB1"/>
<dbReference type="Proteomes" id="UP000232188">
    <property type="component" value="Unassembled WGS sequence"/>
</dbReference>
<keyword evidence="3" id="KW-1185">Reference proteome</keyword>
<reference evidence="3 4" key="1">
    <citation type="submission" date="2017-07" db="EMBL/GenBank/DDBJ databases">
        <title>Leptospira spp. isolated from tropical soils.</title>
        <authorList>
            <person name="Thibeaux R."/>
            <person name="Iraola G."/>
            <person name="Ferres I."/>
            <person name="Bierque E."/>
            <person name="Girault D."/>
            <person name="Soupe-Gilbert M.-E."/>
            <person name="Picardeau M."/>
            <person name="Goarant C."/>
        </authorList>
    </citation>
    <scope>NUCLEOTIDE SEQUENCE [LARGE SCALE GENOMIC DNA]</scope>
    <source>
        <strain evidence="1 4">FH2-B-C1</strain>
        <strain evidence="2 3">FH2-B-D1</strain>
    </source>
</reference>
<dbReference type="Pfam" id="PF10604">
    <property type="entry name" value="Polyketide_cyc2"/>
    <property type="match status" value="1"/>
</dbReference>
<evidence type="ECO:0000313" key="4">
    <source>
        <dbReference type="Proteomes" id="UP000232188"/>
    </source>
</evidence>
<dbReference type="SUPFAM" id="SSF55961">
    <property type="entry name" value="Bet v1-like"/>
    <property type="match status" value="1"/>
</dbReference>
<comment type="caution">
    <text evidence="1">The sequence shown here is derived from an EMBL/GenBank/DDBJ whole genome shotgun (WGS) entry which is preliminary data.</text>
</comment>
<dbReference type="EMBL" id="NPDU01000004">
    <property type="protein sequence ID" value="PJZ63550.1"/>
    <property type="molecule type" value="Genomic_DNA"/>
</dbReference>
<dbReference type="Proteomes" id="UP000232149">
    <property type="component" value="Unassembled WGS sequence"/>
</dbReference>
<dbReference type="CDD" id="cd07818">
    <property type="entry name" value="SRPBCC_1"/>
    <property type="match status" value="1"/>
</dbReference>
<dbReference type="Gene3D" id="3.30.530.20">
    <property type="match status" value="1"/>
</dbReference>
<sequence length="182" mass="20473">MSMLKLILISVVGLLVVAIVILLVYASTKPEEFRYERSIGIKAAPEKIFPLISDFRSWVEWSPWEKVDPSMKKTYSGPANGVGTTYEWEGNKDIGKGRMEITEANSPSKIIIKLDFLAPFEAHNTAEFTLEKKGDTTQVTWAMFGKNVFLSKVMGIFLNMDEMIGKQFETGLDNLKRIGEGK</sequence>
<proteinExistence type="predicted"/>
<dbReference type="EMBL" id="NPDV01000014">
    <property type="protein sequence ID" value="PJZ52343.1"/>
    <property type="molecule type" value="Genomic_DNA"/>
</dbReference>